<evidence type="ECO:0000256" key="13">
    <source>
        <dbReference type="PIRSR" id="PIRSR005096-2"/>
    </source>
</evidence>
<evidence type="ECO:0000256" key="10">
    <source>
        <dbReference type="ARBA" id="ARBA00023277"/>
    </source>
</evidence>
<dbReference type="PANTHER" id="PTHR10091:SF0">
    <property type="entry name" value="GALACTOSE MUTAROTASE"/>
    <property type="match status" value="1"/>
</dbReference>
<comment type="subcellular location">
    <subcellularLocation>
        <location evidence="2">Cytoplasm</location>
    </subcellularLocation>
</comment>
<dbReference type="InterPro" id="IPR014718">
    <property type="entry name" value="GH-type_carb-bd"/>
</dbReference>
<dbReference type="UniPathway" id="UPA00242"/>
<feature type="chain" id="PRO_5030062714" description="Aldose 1-epimerase" evidence="15">
    <location>
        <begin position="20"/>
        <end position="375"/>
    </location>
</feature>
<dbReference type="EMBL" id="DNWC01000094">
    <property type="protein sequence ID" value="HBJ08796.1"/>
    <property type="molecule type" value="Genomic_DNA"/>
</dbReference>
<keyword evidence="10 11" id="KW-0119">Carbohydrate metabolism</keyword>
<keyword evidence="7" id="KW-0597">Phosphoprotein</keyword>
<dbReference type="InterPro" id="IPR015443">
    <property type="entry name" value="Aldose_1-epimerase"/>
</dbReference>
<reference evidence="16 17" key="1">
    <citation type="journal article" date="2018" name="Nat. Biotechnol.">
        <title>A standardized bacterial taxonomy based on genome phylogeny substantially revises the tree of life.</title>
        <authorList>
            <person name="Parks D.H."/>
            <person name="Chuvochina M."/>
            <person name="Waite D.W."/>
            <person name="Rinke C."/>
            <person name="Skarshewski A."/>
            <person name="Chaumeil P.A."/>
            <person name="Hugenholtz P."/>
        </authorList>
    </citation>
    <scope>NUCLEOTIDE SEQUENCE [LARGE SCALE GENOMIC DNA]</scope>
    <source>
        <strain evidence="16">UBA11482</strain>
    </source>
</reference>
<keyword evidence="6" id="KW-0963">Cytoplasm</keyword>
<name>A0A316QYI8_9BACT</name>
<comment type="subunit">
    <text evidence="5">Monomer.</text>
</comment>
<evidence type="ECO:0000256" key="2">
    <source>
        <dbReference type="ARBA" id="ARBA00004496"/>
    </source>
</evidence>
<sequence length="375" mass="41946">MKRLLSLCFLLPLLVGCNSGPKVTLLPDSQFDTIIDGKKVALYTLKNAKGMAMQVTNYGARVVSLWAPDRAGKMSDVVLGYKDIHSYVNNPGERFLGAAIGRYGNRIANGKFTLDGKEYQLAAYNNGQCLHGGLKSFDRVVWNVDSVMPNKICFSYLSPDGEENFPGNLNVKMTYELTDNDDFEINYTATTDKATPVNLTNHTFFNLKGEGNGDILAHELTIRASHFTPVDSLLIPTGELKETLGTPFDFQKPRQIGSRIDMDDPQLRNGQGYDHNWVLDRHTDKNLEWAATVFEPVTGRQLEVWTTEPGLQFYSGNFFDGAATGKSGQPYDYRCGIALETQHFPDSPNHPDFPNTILKPGETYQQTCVYKFRIK</sequence>
<evidence type="ECO:0000256" key="5">
    <source>
        <dbReference type="ARBA" id="ARBA00011245"/>
    </source>
</evidence>
<dbReference type="InterPro" id="IPR047215">
    <property type="entry name" value="Galactose_mutarotase-like"/>
</dbReference>
<dbReference type="GO" id="GO:0030246">
    <property type="term" value="F:carbohydrate binding"/>
    <property type="evidence" value="ECO:0007669"/>
    <property type="project" value="InterPro"/>
</dbReference>
<keyword evidence="8" id="KW-0106">Calcium</keyword>
<gene>
    <name evidence="16" type="ORF">DDY73_07290</name>
</gene>
<dbReference type="GO" id="GO:0004034">
    <property type="term" value="F:aldose 1-epimerase activity"/>
    <property type="evidence" value="ECO:0007669"/>
    <property type="project" value="UniProtKB-EC"/>
</dbReference>
<dbReference type="RefSeq" id="WP_009318184.1">
    <property type="nucleotide sequence ID" value="NZ_CABKQP010000003.1"/>
</dbReference>
<evidence type="ECO:0000256" key="4">
    <source>
        <dbReference type="ARBA" id="ARBA00006206"/>
    </source>
</evidence>
<feature type="active site" description="Proton acceptor" evidence="12">
    <location>
        <position position="340"/>
    </location>
</feature>
<comment type="similarity">
    <text evidence="4 11">Belongs to the aldose epimerase family.</text>
</comment>
<dbReference type="GO" id="GO:0033499">
    <property type="term" value="P:galactose catabolic process via UDP-galactose, Leloir pathway"/>
    <property type="evidence" value="ECO:0007669"/>
    <property type="project" value="TreeGrafter"/>
</dbReference>
<feature type="active site" description="Proton donor" evidence="12">
    <location>
        <position position="202"/>
    </location>
</feature>
<dbReference type="Pfam" id="PF01263">
    <property type="entry name" value="Aldose_epim"/>
    <property type="match status" value="1"/>
</dbReference>
<dbReference type="SUPFAM" id="SSF74650">
    <property type="entry name" value="Galactose mutarotase-like"/>
    <property type="match status" value="1"/>
</dbReference>
<evidence type="ECO:0000256" key="6">
    <source>
        <dbReference type="ARBA" id="ARBA00022490"/>
    </source>
</evidence>
<feature type="binding site" evidence="14">
    <location>
        <begin position="105"/>
        <end position="106"/>
    </location>
    <ligand>
        <name>beta-D-galactose</name>
        <dbReference type="ChEBI" id="CHEBI:27667"/>
    </ligand>
</feature>
<dbReference type="CDD" id="cd09019">
    <property type="entry name" value="galactose_mutarotase_like"/>
    <property type="match status" value="1"/>
</dbReference>
<dbReference type="GO" id="GO:0005737">
    <property type="term" value="C:cytoplasm"/>
    <property type="evidence" value="ECO:0007669"/>
    <property type="project" value="UniProtKB-SubCell"/>
</dbReference>
<evidence type="ECO:0000256" key="11">
    <source>
        <dbReference type="PIRNR" id="PIRNR005096"/>
    </source>
</evidence>
<keyword evidence="15" id="KW-0732">Signal</keyword>
<feature type="signal peptide" evidence="15">
    <location>
        <begin position="1"/>
        <end position="19"/>
    </location>
</feature>
<proteinExistence type="inferred from homology"/>
<dbReference type="PIRSF" id="PIRSF005096">
    <property type="entry name" value="GALM"/>
    <property type="match status" value="1"/>
</dbReference>
<organism evidence="16 17">
    <name type="scientific">Coprobacter fastidiosus</name>
    <dbReference type="NCBI Taxonomy" id="1099853"/>
    <lineage>
        <taxon>Bacteria</taxon>
        <taxon>Pseudomonadati</taxon>
        <taxon>Bacteroidota</taxon>
        <taxon>Bacteroidia</taxon>
        <taxon>Bacteroidales</taxon>
        <taxon>Barnesiellaceae</taxon>
        <taxon>Coprobacter</taxon>
    </lineage>
</organism>
<dbReference type="NCBIfam" id="NF008277">
    <property type="entry name" value="PRK11055.1"/>
    <property type="match status" value="1"/>
</dbReference>
<comment type="catalytic activity">
    <reaction evidence="11">
        <text>alpha-D-glucose = beta-D-glucose</text>
        <dbReference type="Rhea" id="RHEA:10264"/>
        <dbReference type="ChEBI" id="CHEBI:15903"/>
        <dbReference type="ChEBI" id="CHEBI:17925"/>
        <dbReference type="EC" id="5.1.3.3"/>
    </reaction>
</comment>
<accession>A0A316QYI8</accession>
<comment type="pathway">
    <text evidence="3 11">Carbohydrate metabolism; hexose metabolism.</text>
</comment>
<comment type="caution">
    <text evidence="16">The sequence shown here is derived from an EMBL/GenBank/DDBJ whole genome shotgun (WGS) entry which is preliminary data.</text>
</comment>
<dbReference type="InterPro" id="IPR008183">
    <property type="entry name" value="Aldose_1/G6P_1-epimerase"/>
</dbReference>
<evidence type="ECO:0000313" key="16">
    <source>
        <dbReference type="EMBL" id="HBJ08796.1"/>
    </source>
</evidence>
<evidence type="ECO:0000313" key="17">
    <source>
        <dbReference type="Proteomes" id="UP000262954"/>
    </source>
</evidence>
<evidence type="ECO:0000256" key="7">
    <source>
        <dbReference type="ARBA" id="ARBA00022553"/>
    </source>
</evidence>
<evidence type="ECO:0000256" key="15">
    <source>
        <dbReference type="SAM" id="SignalP"/>
    </source>
</evidence>
<dbReference type="PANTHER" id="PTHR10091">
    <property type="entry name" value="ALDOSE-1-EPIMERASE"/>
    <property type="match status" value="1"/>
</dbReference>
<evidence type="ECO:0000256" key="1">
    <source>
        <dbReference type="ARBA" id="ARBA00001913"/>
    </source>
</evidence>
<evidence type="ECO:0000256" key="9">
    <source>
        <dbReference type="ARBA" id="ARBA00023235"/>
    </source>
</evidence>
<dbReference type="Proteomes" id="UP000262954">
    <property type="component" value="Unassembled WGS sequence"/>
</dbReference>
<dbReference type="AlphaFoldDB" id="A0A316QYI8"/>
<evidence type="ECO:0000256" key="14">
    <source>
        <dbReference type="PIRSR" id="PIRSR005096-3"/>
    </source>
</evidence>
<keyword evidence="9 11" id="KW-0413">Isomerase</keyword>
<feature type="binding site" evidence="13">
    <location>
        <position position="274"/>
    </location>
    <ligand>
        <name>beta-D-galactose</name>
        <dbReference type="ChEBI" id="CHEBI:27667"/>
    </ligand>
</feature>
<dbReference type="PROSITE" id="PS51257">
    <property type="entry name" value="PROKAR_LIPOPROTEIN"/>
    <property type="match status" value="1"/>
</dbReference>
<evidence type="ECO:0000256" key="12">
    <source>
        <dbReference type="PIRSR" id="PIRSR005096-1"/>
    </source>
</evidence>
<comment type="cofactor">
    <cofactor evidence="1">
        <name>Ca(2+)</name>
        <dbReference type="ChEBI" id="CHEBI:29108"/>
    </cofactor>
</comment>
<evidence type="ECO:0000256" key="3">
    <source>
        <dbReference type="ARBA" id="ARBA00005028"/>
    </source>
</evidence>
<dbReference type="FunFam" id="2.70.98.10:FF:000003">
    <property type="entry name" value="Aldose 1-epimerase"/>
    <property type="match status" value="1"/>
</dbReference>
<dbReference type="EC" id="5.1.3.3" evidence="11"/>
<dbReference type="InterPro" id="IPR011013">
    <property type="entry name" value="Gal_mutarotase_sf_dom"/>
</dbReference>
<dbReference type="GO" id="GO:0006006">
    <property type="term" value="P:glucose metabolic process"/>
    <property type="evidence" value="ECO:0007669"/>
    <property type="project" value="TreeGrafter"/>
</dbReference>
<evidence type="ECO:0000256" key="8">
    <source>
        <dbReference type="ARBA" id="ARBA00022837"/>
    </source>
</evidence>
<dbReference type="Gene3D" id="2.70.98.10">
    <property type="match status" value="1"/>
</dbReference>
<protein>
    <recommendedName>
        <fullName evidence="11">Aldose 1-epimerase</fullName>
        <ecNumber evidence="11">5.1.3.3</ecNumber>
    </recommendedName>
</protein>